<dbReference type="PROSITE" id="PS50109">
    <property type="entry name" value="HIS_KIN"/>
    <property type="match status" value="1"/>
</dbReference>
<evidence type="ECO:0000259" key="4">
    <source>
        <dbReference type="PROSITE" id="PS50109"/>
    </source>
</evidence>
<dbReference type="AlphaFoldDB" id="A0A1H4DY82"/>
<evidence type="ECO:0000256" key="1">
    <source>
        <dbReference type="ARBA" id="ARBA00000085"/>
    </source>
</evidence>
<feature type="coiled-coil region" evidence="3">
    <location>
        <begin position="169"/>
        <end position="214"/>
    </location>
</feature>
<dbReference type="Gene3D" id="3.30.565.10">
    <property type="entry name" value="Histidine kinase-like ATPase, C-terminal domain"/>
    <property type="match status" value="1"/>
</dbReference>
<dbReference type="Gene3D" id="1.10.287.130">
    <property type="match status" value="1"/>
</dbReference>
<name>A0A1H4DY82_ALKAM</name>
<dbReference type="Pfam" id="PF01590">
    <property type="entry name" value="GAF"/>
    <property type="match status" value="1"/>
</dbReference>
<evidence type="ECO:0000256" key="2">
    <source>
        <dbReference type="ARBA" id="ARBA00012438"/>
    </source>
</evidence>
<organism evidence="5 6">
    <name type="scientific">Alkalimonas amylolytica</name>
    <dbReference type="NCBI Taxonomy" id="152573"/>
    <lineage>
        <taxon>Bacteria</taxon>
        <taxon>Pseudomonadati</taxon>
        <taxon>Pseudomonadota</taxon>
        <taxon>Gammaproteobacteria</taxon>
        <taxon>Alkalimonas</taxon>
    </lineage>
</organism>
<dbReference type="Gene3D" id="3.30.450.40">
    <property type="match status" value="1"/>
</dbReference>
<keyword evidence="6" id="KW-1185">Reference proteome</keyword>
<comment type="catalytic activity">
    <reaction evidence="1">
        <text>ATP + protein L-histidine = ADP + protein N-phospho-L-histidine.</text>
        <dbReference type="EC" id="2.7.13.3"/>
    </reaction>
</comment>
<feature type="domain" description="Histidine kinase" evidence="4">
    <location>
        <begin position="223"/>
        <end position="456"/>
    </location>
</feature>
<proteinExistence type="predicted"/>
<dbReference type="PANTHER" id="PTHR43065">
    <property type="entry name" value="SENSOR HISTIDINE KINASE"/>
    <property type="match status" value="1"/>
</dbReference>
<dbReference type="SUPFAM" id="SSF55781">
    <property type="entry name" value="GAF domain-like"/>
    <property type="match status" value="1"/>
</dbReference>
<dbReference type="InterPro" id="IPR036890">
    <property type="entry name" value="HATPase_C_sf"/>
</dbReference>
<dbReference type="SUPFAM" id="SSF55874">
    <property type="entry name" value="ATPase domain of HSP90 chaperone/DNA topoisomerase II/histidine kinase"/>
    <property type="match status" value="1"/>
</dbReference>
<dbReference type="Pfam" id="PF02518">
    <property type="entry name" value="HATPase_c"/>
    <property type="match status" value="1"/>
</dbReference>
<dbReference type="OrthoDB" id="2521613at2"/>
<evidence type="ECO:0000313" key="6">
    <source>
        <dbReference type="Proteomes" id="UP000198773"/>
    </source>
</evidence>
<dbReference type="InterPro" id="IPR029016">
    <property type="entry name" value="GAF-like_dom_sf"/>
</dbReference>
<gene>
    <name evidence="5" type="ORF">SAMN04488051_10687</name>
</gene>
<dbReference type="InterPro" id="IPR003018">
    <property type="entry name" value="GAF"/>
</dbReference>
<dbReference type="InterPro" id="IPR003594">
    <property type="entry name" value="HATPase_dom"/>
</dbReference>
<evidence type="ECO:0000313" key="5">
    <source>
        <dbReference type="EMBL" id="SEA77300.1"/>
    </source>
</evidence>
<dbReference type="STRING" id="152573.SAMN04488051_10687"/>
<dbReference type="EMBL" id="FNRM01000006">
    <property type="protein sequence ID" value="SEA77300.1"/>
    <property type="molecule type" value="Genomic_DNA"/>
</dbReference>
<dbReference type="PRINTS" id="PR00344">
    <property type="entry name" value="BCTRLSENSOR"/>
</dbReference>
<protein>
    <recommendedName>
        <fullName evidence="2">histidine kinase</fullName>
        <ecNumber evidence="2">2.7.13.3</ecNumber>
    </recommendedName>
</protein>
<reference evidence="5 6" key="1">
    <citation type="submission" date="2016-10" db="EMBL/GenBank/DDBJ databases">
        <authorList>
            <person name="de Groot N.N."/>
        </authorList>
    </citation>
    <scope>NUCLEOTIDE SEQUENCE [LARGE SCALE GENOMIC DNA]</scope>
    <source>
        <strain evidence="5 6">CGMCC 1.3430</strain>
    </source>
</reference>
<sequence length="463" mass="51295">MELTLENILLDVSMSPVLDAGELAQAEQLLLSACQQGLAVSRVGIWLYLPAGEAIACRALLDQGQWQPVEDLVLNRDDFPNYFQALDQQRVIAACDARSDAATSEFTKPYLLPRGIFSMLDVPIRHAGAMIGIICCEETKQLKQWLPDETSFVAALADLYGRALSASQRLQYQKELEALNAELEAKVQQRTQRLEANLEQLKATQAQLVEAEKMASLGTLVAGVAHEVNTPVGVALTANSYSKELTARLVEKLKANQLSRSILEKNLLEIVESQTILERNLLRADELISNFKQTAVDQVHYELQSINLHDYIHMVLVTLKPYTKEYQVDFDVQCPAEVRLVTYPGAIAQVLTNLVINACVHAFSDLSIQPKILIQVDSYRHDQVLLVVKDNGHGMSEPIKKRVFEPFFTTRRGQGGSGLGLAIVYNLVTSTLRGRIQLESESGQGASFLIHLPSQLSCVTQAK</sequence>
<accession>A0A1H4DY82</accession>
<keyword evidence="3" id="KW-0175">Coiled coil</keyword>
<dbReference type="SMART" id="SM00387">
    <property type="entry name" value="HATPase_c"/>
    <property type="match status" value="1"/>
</dbReference>
<dbReference type="InterPro" id="IPR005467">
    <property type="entry name" value="His_kinase_dom"/>
</dbReference>
<dbReference type="RefSeq" id="WP_091343303.1">
    <property type="nucleotide sequence ID" value="NZ_FNRM01000006.1"/>
</dbReference>
<dbReference type="Proteomes" id="UP000198773">
    <property type="component" value="Unassembled WGS sequence"/>
</dbReference>
<dbReference type="GO" id="GO:0004673">
    <property type="term" value="F:protein histidine kinase activity"/>
    <property type="evidence" value="ECO:0007669"/>
    <property type="project" value="UniProtKB-EC"/>
</dbReference>
<dbReference type="InterPro" id="IPR004358">
    <property type="entry name" value="Sig_transdc_His_kin-like_C"/>
</dbReference>
<dbReference type="EC" id="2.7.13.3" evidence="2"/>
<evidence type="ECO:0000256" key="3">
    <source>
        <dbReference type="SAM" id="Coils"/>
    </source>
</evidence>